<evidence type="ECO:0000313" key="6">
    <source>
        <dbReference type="Proteomes" id="UP000009168"/>
    </source>
</evidence>
<dbReference type="RefSeq" id="XP_001470872.1">
    <property type="nucleotide sequence ID" value="XM_001470822.2"/>
</dbReference>
<proteinExistence type="predicted"/>
<evidence type="ECO:0000256" key="2">
    <source>
        <dbReference type="ARBA" id="ARBA00023043"/>
    </source>
</evidence>
<keyword evidence="1" id="KW-0677">Repeat</keyword>
<dbReference type="AlphaFoldDB" id="A4VDG1"/>
<sequence length="190" mass="22071">MAEEIKKQEEVLEMNNPQEEEGEPYSCLEEYFVDCCRYNDLEEAKDCIQQGCDITWFDNRLNNAIHMACANGHVQALMLIKEELDKWENQEEKKQKFINHKNCDQNTALHWAAINGQKEVIVYMLEALKADPNICNSLKKTPFDEAVVFNQKECAEILAKVTKEDMSIYEGLEDYANNEEVKKEETMSDS</sequence>
<dbReference type="SMART" id="SM00248">
    <property type="entry name" value="ANK"/>
    <property type="match status" value="3"/>
</dbReference>
<evidence type="ECO:0000256" key="4">
    <source>
        <dbReference type="SAM" id="MobiDB-lite"/>
    </source>
</evidence>
<keyword evidence="6" id="KW-1185">Reference proteome</keyword>
<feature type="repeat" description="ANK" evidence="3">
    <location>
        <begin position="104"/>
        <end position="137"/>
    </location>
</feature>
<organism evidence="5 6">
    <name type="scientific">Tetrahymena thermophila (strain SB210)</name>
    <dbReference type="NCBI Taxonomy" id="312017"/>
    <lineage>
        <taxon>Eukaryota</taxon>
        <taxon>Sar</taxon>
        <taxon>Alveolata</taxon>
        <taxon>Ciliophora</taxon>
        <taxon>Intramacronucleata</taxon>
        <taxon>Oligohymenophorea</taxon>
        <taxon>Hymenostomatida</taxon>
        <taxon>Tetrahymenina</taxon>
        <taxon>Tetrahymenidae</taxon>
        <taxon>Tetrahymena</taxon>
    </lineage>
</organism>
<dbReference type="PANTHER" id="PTHR24198:SF165">
    <property type="entry name" value="ANKYRIN REPEAT-CONTAINING PROTEIN-RELATED"/>
    <property type="match status" value="1"/>
</dbReference>
<feature type="region of interest" description="Disordered" evidence="4">
    <location>
        <begin position="1"/>
        <end position="21"/>
    </location>
</feature>
<dbReference type="PROSITE" id="PS50088">
    <property type="entry name" value="ANK_REPEAT"/>
    <property type="match status" value="1"/>
</dbReference>
<dbReference type="Gene3D" id="1.25.40.20">
    <property type="entry name" value="Ankyrin repeat-containing domain"/>
    <property type="match status" value="1"/>
</dbReference>
<dbReference type="PANTHER" id="PTHR24198">
    <property type="entry name" value="ANKYRIN REPEAT AND PROTEIN KINASE DOMAIN-CONTAINING PROTEIN"/>
    <property type="match status" value="1"/>
</dbReference>
<dbReference type="InParanoid" id="A4VDG1"/>
<reference evidence="6" key="1">
    <citation type="journal article" date="2006" name="PLoS Biol.">
        <title>Macronuclear genome sequence of the ciliate Tetrahymena thermophila, a model eukaryote.</title>
        <authorList>
            <person name="Eisen J.A."/>
            <person name="Coyne R.S."/>
            <person name="Wu M."/>
            <person name="Wu D."/>
            <person name="Thiagarajan M."/>
            <person name="Wortman J.R."/>
            <person name="Badger J.H."/>
            <person name="Ren Q."/>
            <person name="Amedeo P."/>
            <person name="Jones K.M."/>
            <person name="Tallon L.J."/>
            <person name="Delcher A.L."/>
            <person name="Salzberg S.L."/>
            <person name="Silva J.C."/>
            <person name="Haas B.J."/>
            <person name="Majoros W.H."/>
            <person name="Farzad M."/>
            <person name="Carlton J.M."/>
            <person name="Smith R.K. Jr."/>
            <person name="Garg J."/>
            <person name="Pearlman R.E."/>
            <person name="Karrer K.M."/>
            <person name="Sun L."/>
            <person name="Manning G."/>
            <person name="Elde N.C."/>
            <person name="Turkewitz A.P."/>
            <person name="Asai D.J."/>
            <person name="Wilkes D.E."/>
            <person name="Wang Y."/>
            <person name="Cai H."/>
            <person name="Collins K."/>
            <person name="Stewart B.A."/>
            <person name="Lee S.R."/>
            <person name="Wilamowska K."/>
            <person name="Weinberg Z."/>
            <person name="Ruzzo W.L."/>
            <person name="Wloga D."/>
            <person name="Gaertig J."/>
            <person name="Frankel J."/>
            <person name="Tsao C.-C."/>
            <person name="Gorovsky M.A."/>
            <person name="Keeling P.J."/>
            <person name="Waller R.F."/>
            <person name="Patron N.J."/>
            <person name="Cherry J.M."/>
            <person name="Stover N.A."/>
            <person name="Krieger C.J."/>
            <person name="del Toro C."/>
            <person name="Ryder H.F."/>
            <person name="Williamson S.C."/>
            <person name="Barbeau R.A."/>
            <person name="Hamilton E.P."/>
            <person name="Orias E."/>
        </authorList>
    </citation>
    <scope>NUCLEOTIDE SEQUENCE [LARGE SCALE GENOMIC DNA]</scope>
    <source>
        <strain evidence="6">SB210</strain>
    </source>
</reference>
<evidence type="ECO:0000256" key="3">
    <source>
        <dbReference type="PROSITE-ProRule" id="PRU00023"/>
    </source>
</evidence>
<name>A4VDG1_TETTS</name>
<evidence type="ECO:0000256" key="1">
    <source>
        <dbReference type="ARBA" id="ARBA00022737"/>
    </source>
</evidence>
<dbReference type="InterPro" id="IPR036770">
    <property type="entry name" value="Ankyrin_rpt-contain_sf"/>
</dbReference>
<dbReference type="OMA" id="HASAMEE"/>
<dbReference type="EMBL" id="GG662639">
    <property type="protein sequence ID" value="EDK31558.1"/>
    <property type="molecule type" value="Genomic_DNA"/>
</dbReference>
<dbReference type="HOGENOM" id="CLU_000134_20_2_1"/>
<dbReference type="eggNOG" id="KOG0504">
    <property type="taxonomic scope" value="Eukaryota"/>
</dbReference>
<protein>
    <submittedName>
        <fullName evidence="5">Ankyrin domain protein</fullName>
    </submittedName>
</protein>
<accession>A4VDG1</accession>
<feature type="compositionally biased region" description="Basic and acidic residues" evidence="4">
    <location>
        <begin position="1"/>
        <end position="10"/>
    </location>
</feature>
<dbReference type="GeneID" id="7822993"/>
<keyword evidence="2 3" id="KW-0040">ANK repeat</keyword>
<dbReference type="KEGG" id="tet:TTHERM_00136389"/>
<dbReference type="SUPFAM" id="SSF48403">
    <property type="entry name" value="Ankyrin repeat"/>
    <property type="match status" value="1"/>
</dbReference>
<dbReference type="OrthoDB" id="284343at2759"/>
<evidence type="ECO:0000313" key="5">
    <source>
        <dbReference type="EMBL" id="EDK31558.1"/>
    </source>
</evidence>
<gene>
    <name evidence="5" type="ORF">TTHERM_00136389</name>
</gene>
<dbReference type="Pfam" id="PF12796">
    <property type="entry name" value="Ank_2"/>
    <property type="match status" value="1"/>
</dbReference>
<dbReference type="STRING" id="312017.A4VDG1"/>
<dbReference type="InterPro" id="IPR002110">
    <property type="entry name" value="Ankyrin_rpt"/>
</dbReference>
<dbReference type="Proteomes" id="UP000009168">
    <property type="component" value="Unassembled WGS sequence"/>
</dbReference>